<dbReference type="Gene3D" id="3.90.1590.10">
    <property type="entry name" value="glutathione-dependent formaldehyde- activating enzyme (gfa)"/>
    <property type="match status" value="1"/>
</dbReference>
<gene>
    <name evidence="6" type="ORF">FPZ22_06320</name>
</gene>
<comment type="similarity">
    <text evidence="1">Belongs to the Gfa family.</text>
</comment>
<dbReference type="InterPro" id="IPR011057">
    <property type="entry name" value="Mss4-like_sf"/>
</dbReference>
<dbReference type="PROSITE" id="PS51891">
    <property type="entry name" value="CENP_V_GFA"/>
    <property type="match status" value="1"/>
</dbReference>
<dbReference type="Proteomes" id="UP000316584">
    <property type="component" value="Chromosome"/>
</dbReference>
<dbReference type="SUPFAM" id="SSF51316">
    <property type="entry name" value="Mss4-like"/>
    <property type="match status" value="1"/>
</dbReference>
<sequence length="139" mass="15167">MKSGSCMCGAISFRVSCDLRQPDACHCLQCRKFSGHYFVSTDVPRSALQIHGAEHITWFQSSERVRRGFCSICGCSMFFDPPAKDWIGIAMGAIDGASGTSTELHVFVVEKGDYYGITDGLPQYDRLPLPPTMPAPAPA</sequence>
<evidence type="ECO:0000313" key="7">
    <source>
        <dbReference type="Proteomes" id="UP000316584"/>
    </source>
</evidence>
<keyword evidence="7" id="KW-1185">Reference proteome</keyword>
<evidence type="ECO:0000256" key="4">
    <source>
        <dbReference type="ARBA" id="ARBA00023239"/>
    </source>
</evidence>
<keyword evidence="4" id="KW-0456">Lyase</keyword>
<dbReference type="KEGG" id="lug:FPZ22_06320"/>
<dbReference type="OrthoDB" id="7765631at2"/>
<keyword evidence="2" id="KW-0479">Metal-binding</keyword>
<keyword evidence="3" id="KW-0862">Zinc</keyword>
<dbReference type="GO" id="GO:0046872">
    <property type="term" value="F:metal ion binding"/>
    <property type="evidence" value="ECO:0007669"/>
    <property type="project" value="UniProtKB-KW"/>
</dbReference>
<evidence type="ECO:0000313" key="6">
    <source>
        <dbReference type="EMBL" id="QDW67866.1"/>
    </source>
</evidence>
<proteinExistence type="inferred from homology"/>
<dbReference type="GO" id="GO:0016846">
    <property type="term" value="F:carbon-sulfur lyase activity"/>
    <property type="evidence" value="ECO:0007669"/>
    <property type="project" value="InterPro"/>
</dbReference>
<evidence type="ECO:0000259" key="5">
    <source>
        <dbReference type="PROSITE" id="PS51891"/>
    </source>
</evidence>
<evidence type="ECO:0000256" key="2">
    <source>
        <dbReference type="ARBA" id="ARBA00022723"/>
    </source>
</evidence>
<reference evidence="6 7" key="1">
    <citation type="submission" date="2019-07" db="EMBL/GenBank/DDBJ databases">
        <title>Full genome sequence of Luteimonas sp. Gr-4.</title>
        <authorList>
            <person name="Im W.-T."/>
        </authorList>
    </citation>
    <scope>NUCLEOTIDE SEQUENCE [LARGE SCALE GENOMIC DNA]</scope>
    <source>
        <strain evidence="6 7">Gr-4</strain>
    </source>
</reference>
<evidence type="ECO:0000256" key="1">
    <source>
        <dbReference type="ARBA" id="ARBA00005495"/>
    </source>
</evidence>
<dbReference type="AlphaFoldDB" id="A0A518N7H2"/>
<feature type="domain" description="CENP-V/GFA" evidence="5">
    <location>
        <begin position="2"/>
        <end position="125"/>
    </location>
</feature>
<dbReference type="InterPro" id="IPR006913">
    <property type="entry name" value="CENP-V/GFA"/>
</dbReference>
<dbReference type="PANTHER" id="PTHR33337:SF40">
    <property type="entry name" value="CENP-V_GFA DOMAIN-CONTAINING PROTEIN-RELATED"/>
    <property type="match status" value="1"/>
</dbReference>
<evidence type="ECO:0000256" key="3">
    <source>
        <dbReference type="ARBA" id="ARBA00022833"/>
    </source>
</evidence>
<accession>A0A518N7H2</accession>
<dbReference type="Pfam" id="PF04828">
    <property type="entry name" value="GFA"/>
    <property type="match status" value="1"/>
</dbReference>
<protein>
    <submittedName>
        <fullName evidence="6">GFA family protein</fullName>
    </submittedName>
</protein>
<organism evidence="6 7">
    <name type="scientific">Luteimonas granuli</name>
    <dbReference type="NCBI Taxonomy" id="1176533"/>
    <lineage>
        <taxon>Bacteria</taxon>
        <taxon>Pseudomonadati</taxon>
        <taxon>Pseudomonadota</taxon>
        <taxon>Gammaproteobacteria</taxon>
        <taxon>Lysobacterales</taxon>
        <taxon>Lysobacteraceae</taxon>
        <taxon>Luteimonas</taxon>
    </lineage>
</organism>
<dbReference type="PANTHER" id="PTHR33337">
    <property type="entry name" value="GFA DOMAIN-CONTAINING PROTEIN"/>
    <property type="match status" value="1"/>
</dbReference>
<name>A0A518N7H2_9GAMM</name>
<dbReference type="EMBL" id="CP042218">
    <property type="protein sequence ID" value="QDW67866.1"/>
    <property type="molecule type" value="Genomic_DNA"/>
</dbReference>